<evidence type="ECO:0000313" key="1">
    <source>
        <dbReference type="EMBL" id="CAG7728339.1"/>
    </source>
</evidence>
<proteinExistence type="predicted"/>
<dbReference type="Proteomes" id="UP000708208">
    <property type="component" value="Unassembled WGS sequence"/>
</dbReference>
<gene>
    <name evidence="1" type="ORF">AFUS01_LOCUS17126</name>
</gene>
<keyword evidence="2" id="KW-1185">Reference proteome</keyword>
<name>A0A8J2JZR5_9HEXA</name>
<dbReference type="EMBL" id="CAJVCH010162209">
    <property type="protein sequence ID" value="CAG7728339.1"/>
    <property type="molecule type" value="Genomic_DNA"/>
</dbReference>
<sequence>MSTIVSFHFTLPLQIDGCIALRVNYFTELPDLCVRHNELLLKNGLCCGLRFLRDLWLRCHHFSCGNHHLCVQLNCPELSQELITRKRRGLQPLSDQRRRL</sequence>
<evidence type="ECO:0000313" key="2">
    <source>
        <dbReference type="Proteomes" id="UP000708208"/>
    </source>
</evidence>
<accession>A0A8J2JZR5</accession>
<reference evidence="1" key="1">
    <citation type="submission" date="2021-06" db="EMBL/GenBank/DDBJ databases">
        <authorList>
            <person name="Hodson N. C."/>
            <person name="Mongue J. A."/>
            <person name="Jaron S. K."/>
        </authorList>
    </citation>
    <scope>NUCLEOTIDE SEQUENCE</scope>
</reference>
<protein>
    <submittedName>
        <fullName evidence="1">Uncharacterized protein</fullName>
    </submittedName>
</protein>
<comment type="caution">
    <text evidence="1">The sequence shown here is derived from an EMBL/GenBank/DDBJ whole genome shotgun (WGS) entry which is preliminary data.</text>
</comment>
<dbReference type="AlphaFoldDB" id="A0A8J2JZR5"/>
<organism evidence="1 2">
    <name type="scientific">Allacma fusca</name>
    <dbReference type="NCBI Taxonomy" id="39272"/>
    <lineage>
        <taxon>Eukaryota</taxon>
        <taxon>Metazoa</taxon>
        <taxon>Ecdysozoa</taxon>
        <taxon>Arthropoda</taxon>
        <taxon>Hexapoda</taxon>
        <taxon>Collembola</taxon>
        <taxon>Symphypleona</taxon>
        <taxon>Sminthuridae</taxon>
        <taxon>Allacma</taxon>
    </lineage>
</organism>